<evidence type="ECO:0008006" key="2">
    <source>
        <dbReference type="Google" id="ProtNLM"/>
    </source>
</evidence>
<gene>
    <name evidence="1" type="ORF">LCGC14_1902310</name>
</gene>
<dbReference type="SUPFAM" id="SSF51998">
    <property type="entry name" value="PFL-like glycyl radical enzymes"/>
    <property type="match status" value="1"/>
</dbReference>
<comment type="caution">
    <text evidence="1">The sequence shown here is derived from an EMBL/GenBank/DDBJ whole genome shotgun (WGS) entry which is preliminary data.</text>
</comment>
<dbReference type="Pfam" id="PF05167">
    <property type="entry name" value="DUF711"/>
    <property type="match status" value="1"/>
</dbReference>
<dbReference type="InterPro" id="IPR007841">
    <property type="entry name" value="UPF0210"/>
</dbReference>
<organism evidence="1">
    <name type="scientific">marine sediment metagenome</name>
    <dbReference type="NCBI Taxonomy" id="412755"/>
    <lineage>
        <taxon>unclassified sequences</taxon>
        <taxon>metagenomes</taxon>
        <taxon>ecological metagenomes</taxon>
    </lineage>
</organism>
<dbReference type="Gene3D" id="3.20.70.20">
    <property type="match status" value="1"/>
</dbReference>
<dbReference type="EMBL" id="LAZR01019949">
    <property type="protein sequence ID" value="KKL90675.1"/>
    <property type="molecule type" value="Genomic_DNA"/>
</dbReference>
<sequence length="428" mass="48777">MRIRAITIGSPIPFLYKNETILSFMQNKLENFSSFNDEIIGMFEDIDIPVETKRFCSQPLFSYENKLFYEKNLKDTLVDINSQLNFLQKMFTDYNIDYFACCMMLAHQIQEFGIFEKLLLNEVPIFIKNNKNFFTSLPVASTKTGISISALKSGAKIIKNLSEPDPFNNLQFCVSSNVEPNVPFFPAAYHFSEKPAFSLALEMADEVVQVIEESKTIRNAQDNLLAKFNEIYDAVTQISEKLSRKFDIKFEGIDFSPAPFPEVDKSIGTAIEKLGFEYFGANGTLTGVALIKNSIPVDKEKVIGFSGFMQPVLEDYTLSKRLSENKYNLDSLLLYSTMCGTGLDVVPLPGDITEKEIFYILLDLCTISVRLNKPLTARLMPIPGKSIGDDVEFDFEYFAPSKIINFNRLTSENKTDLFYRDEKNLRFF</sequence>
<evidence type="ECO:0000313" key="1">
    <source>
        <dbReference type="EMBL" id="KKL90675.1"/>
    </source>
</evidence>
<dbReference type="PANTHER" id="PTHR37560:SF2">
    <property type="entry name" value="DUF711 DOMAIN-CONTAINING PROTEIN"/>
    <property type="match status" value="1"/>
</dbReference>
<accession>A0A0F9IA26</accession>
<dbReference type="PANTHER" id="PTHR37560">
    <property type="entry name" value="UPF0210 PROTEIN SPR0218"/>
    <property type="match status" value="1"/>
</dbReference>
<dbReference type="AlphaFoldDB" id="A0A0F9IA26"/>
<protein>
    <recommendedName>
        <fullName evidence="2">DUF711 domain-containing protein</fullName>
    </recommendedName>
</protein>
<name>A0A0F9IA26_9ZZZZ</name>
<proteinExistence type="predicted"/>
<reference evidence="1" key="1">
    <citation type="journal article" date="2015" name="Nature">
        <title>Complex archaea that bridge the gap between prokaryotes and eukaryotes.</title>
        <authorList>
            <person name="Spang A."/>
            <person name="Saw J.H."/>
            <person name="Jorgensen S.L."/>
            <person name="Zaremba-Niedzwiedzka K."/>
            <person name="Martijn J."/>
            <person name="Lind A.E."/>
            <person name="van Eijk R."/>
            <person name="Schleper C."/>
            <person name="Guy L."/>
            <person name="Ettema T.J."/>
        </authorList>
    </citation>
    <scope>NUCLEOTIDE SEQUENCE</scope>
</reference>